<feature type="signal peptide" evidence="3">
    <location>
        <begin position="1"/>
        <end position="17"/>
    </location>
</feature>
<keyword evidence="2" id="KW-0812">Transmembrane</keyword>
<comment type="similarity">
    <text evidence="2">Belongs to the methyltransferase superfamily.</text>
</comment>
<dbReference type="PANTHER" id="PTHR10108:SF887">
    <property type="entry name" value="METHYLTRANSFERASE PMT22-RELATED"/>
    <property type="match status" value="1"/>
</dbReference>
<keyword evidence="1 2" id="KW-0489">Methyltransferase</keyword>
<name>A0A9Q0GZI0_9MAGN</name>
<dbReference type="GO" id="GO:0005768">
    <property type="term" value="C:endosome"/>
    <property type="evidence" value="ECO:0007669"/>
    <property type="project" value="TreeGrafter"/>
</dbReference>
<dbReference type="GO" id="GO:0032259">
    <property type="term" value="P:methylation"/>
    <property type="evidence" value="ECO:0007669"/>
    <property type="project" value="UniProtKB-KW"/>
</dbReference>
<dbReference type="InterPro" id="IPR004159">
    <property type="entry name" value="Put_SAM_MeTrfase"/>
</dbReference>
<keyword evidence="3" id="KW-0732">Signal</keyword>
<dbReference type="EMBL" id="JAMYWD010000011">
    <property type="protein sequence ID" value="KAJ4956459.1"/>
    <property type="molecule type" value="Genomic_DNA"/>
</dbReference>
<dbReference type="PANTHER" id="PTHR10108">
    <property type="entry name" value="SAM-DEPENDENT METHYLTRANSFERASE"/>
    <property type="match status" value="1"/>
</dbReference>
<dbReference type="GO" id="GO:0005802">
    <property type="term" value="C:trans-Golgi network"/>
    <property type="evidence" value="ECO:0007669"/>
    <property type="project" value="TreeGrafter"/>
</dbReference>
<dbReference type="EC" id="2.1.1.-" evidence="2"/>
<organism evidence="4 5">
    <name type="scientific">Protea cynaroides</name>
    <dbReference type="NCBI Taxonomy" id="273540"/>
    <lineage>
        <taxon>Eukaryota</taxon>
        <taxon>Viridiplantae</taxon>
        <taxon>Streptophyta</taxon>
        <taxon>Embryophyta</taxon>
        <taxon>Tracheophyta</taxon>
        <taxon>Spermatophyta</taxon>
        <taxon>Magnoliopsida</taxon>
        <taxon>Proteales</taxon>
        <taxon>Proteaceae</taxon>
        <taxon>Protea</taxon>
    </lineage>
</organism>
<comment type="caution">
    <text evidence="4">The sequence shown here is derived from an EMBL/GenBank/DDBJ whole genome shotgun (WGS) entry which is preliminary data.</text>
</comment>
<reference evidence="4" key="1">
    <citation type="journal article" date="2023" name="Plant J.">
        <title>The genome of the king protea, Protea cynaroides.</title>
        <authorList>
            <person name="Chang J."/>
            <person name="Duong T.A."/>
            <person name="Schoeman C."/>
            <person name="Ma X."/>
            <person name="Roodt D."/>
            <person name="Barker N."/>
            <person name="Li Z."/>
            <person name="Van de Peer Y."/>
            <person name="Mizrachi E."/>
        </authorList>
    </citation>
    <scope>NUCLEOTIDE SEQUENCE</scope>
    <source>
        <tissue evidence="4">Young leaves</tissue>
    </source>
</reference>
<evidence type="ECO:0000256" key="1">
    <source>
        <dbReference type="ARBA" id="ARBA00022603"/>
    </source>
</evidence>
<keyword evidence="5" id="KW-1185">Reference proteome</keyword>
<sequence>MVALLLFVFFAVSSVMDMLIIHYDNNHGMKSGSSKRIHHKMMTLYESWLVKNYIEFIEKTLLGIVGWGKQTRIIPNVDCGVASFGGYLWDKNILTMSFTPKDEHEAQMQFALEQGSSGSTYKGTLVQKFFSNQLLVTSI</sequence>
<evidence type="ECO:0000313" key="4">
    <source>
        <dbReference type="EMBL" id="KAJ4956459.1"/>
    </source>
</evidence>
<feature type="chain" id="PRO_5040275856" description="Methyltransferase" evidence="3">
    <location>
        <begin position="18"/>
        <end position="139"/>
    </location>
</feature>
<protein>
    <recommendedName>
        <fullName evidence="2">Methyltransferase</fullName>
        <ecNumber evidence="2">2.1.1.-</ecNumber>
    </recommendedName>
</protein>
<evidence type="ECO:0000313" key="5">
    <source>
        <dbReference type="Proteomes" id="UP001141806"/>
    </source>
</evidence>
<keyword evidence="2" id="KW-0808">Transferase</keyword>
<dbReference type="GO" id="GO:0016020">
    <property type="term" value="C:membrane"/>
    <property type="evidence" value="ECO:0007669"/>
    <property type="project" value="UniProtKB-SubCell"/>
</dbReference>
<dbReference type="OrthoDB" id="1909352at2759"/>
<proteinExistence type="inferred from homology"/>
<dbReference type="AlphaFoldDB" id="A0A9Q0GZI0"/>
<comment type="subcellular location">
    <subcellularLocation>
        <location evidence="2">Membrane</location>
        <topology evidence="2">Single-pass type II membrane protein</topology>
    </subcellularLocation>
</comment>
<keyword evidence="2" id="KW-0325">Glycoprotein</keyword>
<dbReference type="Proteomes" id="UP001141806">
    <property type="component" value="Unassembled WGS sequence"/>
</dbReference>
<dbReference type="Pfam" id="PF03141">
    <property type="entry name" value="Methyltransf_29"/>
    <property type="match status" value="1"/>
</dbReference>
<evidence type="ECO:0000256" key="2">
    <source>
        <dbReference type="RuleBase" id="RU366043"/>
    </source>
</evidence>
<accession>A0A9Q0GZI0</accession>
<dbReference type="GO" id="GO:0008168">
    <property type="term" value="F:methyltransferase activity"/>
    <property type="evidence" value="ECO:0007669"/>
    <property type="project" value="UniProtKB-UniRule"/>
</dbReference>
<evidence type="ECO:0000256" key="3">
    <source>
        <dbReference type="SAM" id="SignalP"/>
    </source>
</evidence>
<keyword evidence="2" id="KW-0735">Signal-anchor</keyword>
<gene>
    <name evidence="4" type="ORF">NE237_013242</name>
</gene>